<dbReference type="Proteomes" id="UP000664034">
    <property type="component" value="Unassembled WGS sequence"/>
</dbReference>
<comment type="caution">
    <text evidence="2">The sequence shown here is derived from an EMBL/GenBank/DDBJ whole genome shotgun (WGS) entry which is preliminary data.</text>
</comment>
<dbReference type="PANTHER" id="PTHR33990:SF1">
    <property type="entry name" value="PROTEIN YJDN"/>
    <property type="match status" value="1"/>
</dbReference>
<evidence type="ECO:0000259" key="1">
    <source>
        <dbReference type="Pfam" id="PF06983"/>
    </source>
</evidence>
<evidence type="ECO:0000313" key="3">
    <source>
        <dbReference type="Proteomes" id="UP000664034"/>
    </source>
</evidence>
<feature type="domain" description="PhnB-like" evidence="1">
    <location>
        <begin position="3"/>
        <end position="128"/>
    </location>
</feature>
<sequence>MTQISAYLHFNGNCREAMTFYQQCLGGELVLLPVAESPMAAEFPAHLSECIMHADLKLNGAVLMGSDLEPGEAIGCAVSMMIECDSEADINEKFARLAEGGEVLHPLEHTFWGSTFGDLNDQYGFHWYLNFSHPKPVQSFTNQLVSTLN</sequence>
<keyword evidence="3" id="KW-1185">Reference proteome</keyword>
<dbReference type="Pfam" id="PF06983">
    <property type="entry name" value="3-dmu-9_3-mt"/>
    <property type="match status" value="1"/>
</dbReference>
<proteinExistence type="predicted"/>
<organism evidence="2 3">
    <name type="scientific">Fibrella rubiginis</name>
    <dbReference type="NCBI Taxonomy" id="2817060"/>
    <lineage>
        <taxon>Bacteria</taxon>
        <taxon>Pseudomonadati</taxon>
        <taxon>Bacteroidota</taxon>
        <taxon>Cytophagia</taxon>
        <taxon>Cytophagales</taxon>
        <taxon>Spirosomataceae</taxon>
        <taxon>Fibrella</taxon>
    </lineage>
</organism>
<dbReference type="SUPFAM" id="SSF54593">
    <property type="entry name" value="Glyoxalase/Bleomycin resistance protein/Dihydroxybiphenyl dioxygenase"/>
    <property type="match status" value="1"/>
</dbReference>
<dbReference type="PANTHER" id="PTHR33990">
    <property type="entry name" value="PROTEIN YJDN-RELATED"/>
    <property type="match status" value="1"/>
</dbReference>
<dbReference type="EMBL" id="JAFMYV010000005">
    <property type="protein sequence ID" value="MBO0937288.1"/>
    <property type="molecule type" value="Genomic_DNA"/>
</dbReference>
<dbReference type="InterPro" id="IPR029068">
    <property type="entry name" value="Glyas_Bleomycin-R_OHBP_Dase"/>
</dbReference>
<protein>
    <submittedName>
        <fullName evidence="2">VOC family protein</fullName>
    </submittedName>
</protein>
<name>A0A939GGD7_9BACT</name>
<dbReference type="InterPro" id="IPR028973">
    <property type="entry name" value="PhnB-like"/>
</dbReference>
<dbReference type="CDD" id="cd06588">
    <property type="entry name" value="PhnB_like"/>
    <property type="match status" value="1"/>
</dbReference>
<dbReference type="Gene3D" id="3.10.180.10">
    <property type="entry name" value="2,3-Dihydroxybiphenyl 1,2-Dioxygenase, domain 1"/>
    <property type="match status" value="1"/>
</dbReference>
<reference evidence="2" key="1">
    <citation type="submission" date="2021-03" db="EMBL/GenBank/DDBJ databases">
        <title>Fibrella sp. HMF5335 genome sequencing and assembly.</title>
        <authorList>
            <person name="Kang H."/>
            <person name="Kim H."/>
            <person name="Bae S."/>
            <person name="Joh K."/>
        </authorList>
    </citation>
    <scope>NUCLEOTIDE SEQUENCE</scope>
    <source>
        <strain evidence="2">HMF5335</strain>
    </source>
</reference>
<dbReference type="RefSeq" id="WP_207364833.1">
    <property type="nucleotide sequence ID" value="NZ_JAFMYV010000005.1"/>
</dbReference>
<dbReference type="AlphaFoldDB" id="A0A939GGD7"/>
<evidence type="ECO:0000313" key="2">
    <source>
        <dbReference type="EMBL" id="MBO0937288.1"/>
    </source>
</evidence>
<gene>
    <name evidence="2" type="ORF">J2I47_12090</name>
</gene>
<accession>A0A939GGD7</accession>